<dbReference type="CDD" id="cd04690">
    <property type="entry name" value="NUDIX_Hydrolase"/>
    <property type="match status" value="1"/>
</dbReference>
<dbReference type="EMBL" id="JTDK01000001">
    <property type="protein sequence ID" value="KHK99955.1"/>
    <property type="molecule type" value="Genomic_DNA"/>
</dbReference>
<proteinExistence type="predicted"/>
<feature type="domain" description="Nudix hydrolase" evidence="3">
    <location>
        <begin position="2"/>
        <end position="132"/>
    </location>
</feature>
<reference evidence="4 5" key="1">
    <citation type="submission" date="2014-11" db="EMBL/GenBank/DDBJ databases">
        <title>Genome sequence of Microbacterium mangrovi MUSC 115(T).</title>
        <authorList>
            <person name="Lee L.-H."/>
        </authorList>
    </citation>
    <scope>NUCLEOTIDE SEQUENCE [LARGE SCALE GENOMIC DNA]</scope>
    <source>
        <strain evidence="4 5">MUSC 115</strain>
    </source>
</reference>
<comment type="caution">
    <text evidence="4">The sequence shown here is derived from an EMBL/GenBank/DDBJ whole genome shotgun (WGS) entry which is preliminary data.</text>
</comment>
<dbReference type="AlphaFoldDB" id="A0A0B2AE09"/>
<evidence type="ECO:0000256" key="2">
    <source>
        <dbReference type="ARBA" id="ARBA00022801"/>
    </source>
</evidence>
<dbReference type="Pfam" id="PF00293">
    <property type="entry name" value="NUDIX"/>
    <property type="match status" value="1"/>
</dbReference>
<keyword evidence="2 4" id="KW-0378">Hydrolase</keyword>
<sequence>MTETIRVSAVVFRDPDGRVLTVRKRGTSRFMFPGGKPEPGEDAATAAVRECAEELGVVLDAGALRSLGSFTADAANEPGHRVVADVFEHPYIAIDLGAPQAEIAELAWMSLDEEHDGIAPLLRDAVFPALRAGVSAAPAAG</sequence>
<evidence type="ECO:0000313" key="5">
    <source>
        <dbReference type="Proteomes" id="UP000031030"/>
    </source>
</evidence>
<dbReference type="RefSeq" id="WP_039394502.1">
    <property type="nucleotide sequence ID" value="NZ_JTDK01000001.1"/>
</dbReference>
<gene>
    <name evidence="4" type="ORF">LK09_01155</name>
</gene>
<dbReference type="PANTHER" id="PTHR43046:SF2">
    <property type="entry name" value="8-OXO-DGTP DIPHOSPHATASE-RELATED"/>
    <property type="match status" value="1"/>
</dbReference>
<dbReference type="GO" id="GO:0016787">
    <property type="term" value="F:hydrolase activity"/>
    <property type="evidence" value="ECO:0007669"/>
    <property type="project" value="UniProtKB-KW"/>
</dbReference>
<evidence type="ECO:0000256" key="1">
    <source>
        <dbReference type="ARBA" id="ARBA00001946"/>
    </source>
</evidence>
<dbReference type="InterPro" id="IPR015797">
    <property type="entry name" value="NUDIX_hydrolase-like_dom_sf"/>
</dbReference>
<dbReference type="InterPro" id="IPR000086">
    <property type="entry name" value="NUDIX_hydrolase_dom"/>
</dbReference>
<keyword evidence="5" id="KW-1185">Reference proteome</keyword>
<comment type="cofactor">
    <cofactor evidence="1">
        <name>Mg(2+)</name>
        <dbReference type="ChEBI" id="CHEBI:18420"/>
    </cofactor>
</comment>
<dbReference type="PROSITE" id="PS51462">
    <property type="entry name" value="NUDIX"/>
    <property type="match status" value="1"/>
</dbReference>
<evidence type="ECO:0000313" key="4">
    <source>
        <dbReference type="EMBL" id="KHK99955.1"/>
    </source>
</evidence>
<accession>A0A0B2AE09</accession>
<dbReference type="PANTHER" id="PTHR43046">
    <property type="entry name" value="GDP-MANNOSE MANNOSYL HYDROLASE"/>
    <property type="match status" value="1"/>
</dbReference>
<dbReference type="SUPFAM" id="SSF55811">
    <property type="entry name" value="Nudix"/>
    <property type="match status" value="1"/>
</dbReference>
<organism evidence="4 5">
    <name type="scientific">Microbacterium mangrovi</name>
    <dbReference type="NCBI Taxonomy" id="1348253"/>
    <lineage>
        <taxon>Bacteria</taxon>
        <taxon>Bacillati</taxon>
        <taxon>Actinomycetota</taxon>
        <taxon>Actinomycetes</taxon>
        <taxon>Micrococcales</taxon>
        <taxon>Microbacteriaceae</taxon>
        <taxon>Microbacterium</taxon>
    </lineage>
</organism>
<dbReference type="Proteomes" id="UP000031030">
    <property type="component" value="Unassembled WGS sequence"/>
</dbReference>
<dbReference type="Gene3D" id="3.90.79.10">
    <property type="entry name" value="Nucleoside Triphosphate Pyrophosphohydrolase"/>
    <property type="match status" value="1"/>
</dbReference>
<dbReference type="STRING" id="1348253.LK09_01155"/>
<evidence type="ECO:0000259" key="3">
    <source>
        <dbReference type="PROSITE" id="PS51462"/>
    </source>
</evidence>
<name>A0A0B2AE09_9MICO</name>
<protein>
    <submittedName>
        <fullName evidence="4">NUDIX hydrolase</fullName>
    </submittedName>
</protein>